<comment type="caution">
    <text evidence="2">The sequence shown here is derived from an EMBL/GenBank/DDBJ whole genome shotgun (WGS) entry which is preliminary data.</text>
</comment>
<gene>
    <name evidence="2" type="ORF">LCGC14_2701840</name>
</gene>
<keyword evidence="1" id="KW-0472">Membrane</keyword>
<reference evidence="2" key="1">
    <citation type="journal article" date="2015" name="Nature">
        <title>Complex archaea that bridge the gap between prokaryotes and eukaryotes.</title>
        <authorList>
            <person name="Spang A."/>
            <person name="Saw J.H."/>
            <person name="Jorgensen S.L."/>
            <person name="Zaremba-Niedzwiedzka K."/>
            <person name="Martijn J."/>
            <person name="Lind A.E."/>
            <person name="van Eijk R."/>
            <person name="Schleper C."/>
            <person name="Guy L."/>
            <person name="Ettema T.J."/>
        </authorList>
    </citation>
    <scope>NUCLEOTIDE SEQUENCE</scope>
</reference>
<proteinExistence type="predicted"/>
<protein>
    <submittedName>
        <fullName evidence="2">Uncharacterized protein</fullName>
    </submittedName>
</protein>
<evidence type="ECO:0000256" key="1">
    <source>
        <dbReference type="SAM" id="Phobius"/>
    </source>
</evidence>
<organism evidence="2">
    <name type="scientific">marine sediment metagenome</name>
    <dbReference type="NCBI Taxonomy" id="412755"/>
    <lineage>
        <taxon>unclassified sequences</taxon>
        <taxon>metagenomes</taxon>
        <taxon>ecological metagenomes</taxon>
    </lineage>
</organism>
<feature type="non-terminal residue" evidence="2">
    <location>
        <position position="1"/>
    </location>
</feature>
<keyword evidence="1" id="KW-0812">Transmembrane</keyword>
<accession>A0A0F9BPT7</accession>
<keyword evidence="1" id="KW-1133">Transmembrane helix</keyword>
<dbReference type="EMBL" id="LAZR01048166">
    <property type="protein sequence ID" value="KKK92549.1"/>
    <property type="molecule type" value="Genomic_DNA"/>
</dbReference>
<dbReference type="AlphaFoldDB" id="A0A0F9BPT7"/>
<feature type="transmembrane region" description="Helical" evidence="1">
    <location>
        <begin position="58"/>
        <end position="88"/>
    </location>
</feature>
<evidence type="ECO:0000313" key="2">
    <source>
        <dbReference type="EMBL" id="KKK92549.1"/>
    </source>
</evidence>
<name>A0A0F9BPT7_9ZZZZ</name>
<sequence length="104" mass="11634">LISALLDLDLVALVNIKSRNVEALRPFRRPRTIFRQFGKFMGVVTETGVLRTAMKTHWLIAIIIATAFYFGHSPLFIPVLIGLLSHLATDLPNIRRAMNHPAAS</sequence>